<dbReference type="SUPFAM" id="SSF53649">
    <property type="entry name" value="Alkaline phosphatase-like"/>
    <property type="match status" value="1"/>
</dbReference>
<accession>A0A517ZFS9</accession>
<keyword evidence="4" id="KW-0106">Calcium</keyword>
<dbReference type="InterPro" id="IPR024607">
    <property type="entry name" value="Sulfatase_CS"/>
</dbReference>
<dbReference type="CDD" id="cd16027">
    <property type="entry name" value="SGSH"/>
    <property type="match status" value="1"/>
</dbReference>
<proteinExistence type="inferred from homology"/>
<dbReference type="InterPro" id="IPR017850">
    <property type="entry name" value="Alkaline_phosphatase_core_sf"/>
</dbReference>
<protein>
    <submittedName>
        <fullName evidence="8">Arylsulfatase</fullName>
        <ecNumber evidence="8">3.1.6.1</ecNumber>
    </submittedName>
</protein>
<keyword evidence="9" id="KW-1185">Reference proteome</keyword>
<evidence type="ECO:0000256" key="2">
    <source>
        <dbReference type="ARBA" id="ARBA00022723"/>
    </source>
</evidence>
<evidence type="ECO:0000256" key="5">
    <source>
        <dbReference type="SAM" id="MobiDB-lite"/>
    </source>
</evidence>
<dbReference type="KEGG" id="mri:Mal4_57020"/>
<dbReference type="EMBL" id="CP036275">
    <property type="protein sequence ID" value="QDU41336.1"/>
    <property type="molecule type" value="Genomic_DNA"/>
</dbReference>
<keyword evidence="6" id="KW-0732">Signal</keyword>
<dbReference type="Proteomes" id="UP000320496">
    <property type="component" value="Chromosome"/>
</dbReference>
<dbReference type="Gene3D" id="3.40.720.10">
    <property type="entry name" value="Alkaline Phosphatase, subunit A"/>
    <property type="match status" value="1"/>
</dbReference>
<feature type="region of interest" description="Disordered" evidence="5">
    <location>
        <begin position="430"/>
        <end position="458"/>
    </location>
</feature>
<dbReference type="Pfam" id="PF00884">
    <property type="entry name" value="Sulfatase"/>
    <property type="match status" value="2"/>
</dbReference>
<dbReference type="GO" id="GO:0046872">
    <property type="term" value="F:metal ion binding"/>
    <property type="evidence" value="ECO:0007669"/>
    <property type="project" value="UniProtKB-KW"/>
</dbReference>
<dbReference type="GO" id="GO:0004065">
    <property type="term" value="F:arylsulfatase activity"/>
    <property type="evidence" value="ECO:0007669"/>
    <property type="project" value="UniProtKB-EC"/>
</dbReference>
<evidence type="ECO:0000256" key="1">
    <source>
        <dbReference type="ARBA" id="ARBA00008779"/>
    </source>
</evidence>
<feature type="domain" description="Sulfatase N-terminal" evidence="7">
    <location>
        <begin position="146"/>
        <end position="296"/>
    </location>
</feature>
<name>A0A517ZFS9_9PLAN</name>
<dbReference type="RefSeq" id="WP_231746660.1">
    <property type="nucleotide sequence ID" value="NZ_CP036275.1"/>
</dbReference>
<reference evidence="8 9" key="1">
    <citation type="submission" date="2019-02" db="EMBL/GenBank/DDBJ databases">
        <title>Deep-cultivation of Planctomycetes and their phenomic and genomic characterization uncovers novel biology.</title>
        <authorList>
            <person name="Wiegand S."/>
            <person name="Jogler M."/>
            <person name="Boedeker C."/>
            <person name="Pinto D."/>
            <person name="Vollmers J."/>
            <person name="Rivas-Marin E."/>
            <person name="Kohn T."/>
            <person name="Peeters S.H."/>
            <person name="Heuer A."/>
            <person name="Rast P."/>
            <person name="Oberbeckmann S."/>
            <person name="Bunk B."/>
            <person name="Jeske O."/>
            <person name="Meyerdierks A."/>
            <person name="Storesund J.E."/>
            <person name="Kallscheuer N."/>
            <person name="Luecker S."/>
            <person name="Lage O.M."/>
            <person name="Pohl T."/>
            <person name="Merkel B.J."/>
            <person name="Hornburger P."/>
            <person name="Mueller R.-W."/>
            <person name="Bruemmer F."/>
            <person name="Labrenz M."/>
            <person name="Spormann A.M."/>
            <person name="Op den Camp H."/>
            <person name="Overmann J."/>
            <person name="Amann R."/>
            <person name="Jetten M.S.M."/>
            <person name="Mascher T."/>
            <person name="Medema M.H."/>
            <person name="Devos D.P."/>
            <person name="Kaster A.-K."/>
            <person name="Ovreas L."/>
            <person name="Rohde M."/>
            <person name="Galperin M.Y."/>
            <person name="Jogler C."/>
        </authorList>
    </citation>
    <scope>NUCLEOTIDE SEQUENCE [LARGE SCALE GENOMIC DNA]</scope>
    <source>
        <strain evidence="8 9">Mal4</strain>
    </source>
</reference>
<feature type="chain" id="PRO_5022080326" evidence="6">
    <location>
        <begin position="26"/>
        <end position="458"/>
    </location>
</feature>
<dbReference type="InterPro" id="IPR050738">
    <property type="entry name" value="Sulfatase"/>
</dbReference>
<evidence type="ECO:0000256" key="4">
    <source>
        <dbReference type="ARBA" id="ARBA00022837"/>
    </source>
</evidence>
<sequence length="458" mass="51533" precursor="true">MSRRALLICCLLSFVGLLLAGPATAAETTQPNFIVFIADDMAWDDAGVYGHPAIRTPNLDALAAAGMRFDNAFLTCSSCSPSRCSIMTGRYPHNTGGAHQLHNPLPADQIVFPQLLRDAGYYTVSAGKWHLGPHVMSRFDHVEKKMNRWVEQLKTRPQEKPFFMWFAFTDPHRPYQDDTIPEPHTPEDAVVPPYLPDLPEVRQDLAAYYDEITRLDGVVGNVVEELERQKLTDNTVIVFLSDNGRPFPRCKTTIYDSGIKTPFIVKWPAQVAAGTVTDSLVSSIDLAPTILEAAGVEPGATFQGVSFLPVLSDPAAEVRDYIFAEHNWHDFEDFQRSAHSKRFNYIRTEYTDVPGTPPADAVRSPTYQAMHDLKAEGKLTDAQLNPYVVPRPKEELYDLLRDPHELRNLADEPAYAGVLERMRSVLDRWQQETDDTVPAERRPDGFDRVTGERIRPKQ</sequence>
<dbReference type="AlphaFoldDB" id="A0A517ZFS9"/>
<evidence type="ECO:0000256" key="6">
    <source>
        <dbReference type="SAM" id="SignalP"/>
    </source>
</evidence>
<dbReference type="PANTHER" id="PTHR42693:SF53">
    <property type="entry name" value="ENDO-4-O-SULFATASE"/>
    <property type="match status" value="1"/>
</dbReference>
<evidence type="ECO:0000259" key="7">
    <source>
        <dbReference type="Pfam" id="PF00884"/>
    </source>
</evidence>
<feature type="domain" description="Sulfatase N-terminal" evidence="7">
    <location>
        <begin position="31"/>
        <end position="134"/>
    </location>
</feature>
<evidence type="ECO:0000256" key="3">
    <source>
        <dbReference type="ARBA" id="ARBA00022801"/>
    </source>
</evidence>
<comment type="similarity">
    <text evidence="1">Belongs to the sulfatase family.</text>
</comment>
<dbReference type="InterPro" id="IPR000917">
    <property type="entry name" value="Sulfatase_N"/>
</dbReference>
<gene>
    <name evidence="8" type="primary">atsA_64</name>
    <name evidence="8" type="ORF">Mal4_57020</name>
</gene>
<feature type="compositionally biased region" description="Basic and acidic residues" evidence="5">
    <location>
        <begin position="438"/>
        <end position="458"/>
    </location>
</feature>
<keyword evidence="2" id="KW-0479">Metal-binding</keyword>
<feature type="signal peptide" evidence="6">
    <location>
        <begin position="1"/>
        <end position="25"/>
    </location>
</feature>
<keyword evidence="3 8" id="KW-0378">Hydrolase</keyword>
<dbReference type="PROSITE" id="PS00149">
    <property type="entry name" value="SULFATASE_2"/>
    <property type="match status" value="1"/>
</dbReference>
<evidence type="ECO:0000313" key="8">
    <source>
        <dbReference type="EMBL" id="QDU41336.1"/>
    </source>
</evidence>
<organism evidence="8 9">
    <name type="scientific">Maioricimonas rarisocia</name>
    <dbReference type="NCBI Taxonomy" id="2528026"/>
    <lineage>
        <taxon>Bacteria</taxon>
        <taxon>Pseudomonadati</taxon>
        <taxon>Planctomycetota</taxon>
        <taxon>Planctomycetia</taxon>
        <taxon>Planctomycetales</taxon>
        <taxon>Planctomycetaceae</taxon>
        <taxon>Maioricimonas</taxon>
    </lineage>
</organism>
<dbReference type="EC" id="3.1.6.1" evidence="8"/>
<dbReference type="PANTHER" id="PTHR42693">
    <property type="entry name" value="ARYLSULFATASE FAMILY MEMBER"/>
    <property type="match status" value="1"/>
</dbReference>
<dbReference type="PROSITE" id="PS00523">
    <property type="entry name" value="SULFATASE_1"/>
    <property type="match status" value="1"/>
</dbReference>
<evidence type="ECO:0000313" key="9">
    <source>
        <dbReference type="Proteomes" id="UP000320496"/>
    </source>
</evidence>